<dbReference type="CDD" id="cd06214">
    <property type="entry name" value="PA_degradation_oxidoreductase_like"/>
    <property type="match status" value="1"/>
</dbReference>
<keyword evidence="23" id="KW-1185">Reference proteome</keyword>
<dbReference type="InterPro" id="IPR008333">
    <property type="entry name" value="Cbr1-like_FAD-bd_dom"/>
</dbReference>
<dbReference type="GO" id="GO:0051537">
    <property type="term" value="F:2 iron, 2 sulfur cluster binding"/>
    <property type="evidence" value="ECO:0007669"/>
    <property type="project" value="UniProtKB-KW"/>
</dbReference>
<dbReference type="InterPro" id="IPR001709">
    <property type="entry name" value="Flavoprot_Pyr_Nucl_cyt_Rdtase"/>
</dbReference>
<comment type="cofactor">
    <cofactor evidence="1">
        <name>FAD</name>
        <dbReference type="ChEBI" id="CHEBI:57692"/>
    </cofactor>
</comment>
<dbReference type="FunFam" id="3.10.20.30:FF:000023">
    <property type="entry name" value="3-ketosteroid-9-alpha-hydroxylase reductase subunit"/>
    <property type="match status" value="1"/>
</dbReference>
<dbReference type="GO" id="GO:0008203">
    <property type="term" value="P:cholesterol metabolic process"/>
    <property type="evidence" value="ECO:0007669"/>
    <property type="project" value="UniProtKB-KW"/>
</dbReference>
<dbReference type="PRINTS" id="PR00371">
    <property type="entry name" value="FPNCR"/>
</dbReference>
<dbReference type="Gene3D" id="3.10.20.30">
    <property type="match status" value="1"/>
</dbReference>
<name>A0A516X585_9ACTN</name>
<feature type="domain" description="FAD-binding FR-type" evidence="21">
    <location>
        <begin position="39"/>
        <end position="145"/>
    </location>
</feature>
<evidence type="ECO:0000256" key="14">
    <source>
        <dbReference type="ARBA" id="ARBA00050368"/>
    </source>
</evidence>
<gene>
    <name evidence="22" type="ORF">FO059_14025</name>
</gene>
<dbReference type="GO" id="GO:0036200">
    <property type="term" value="F:3-ketosteroid 9-alpha-monooxygenase activity"/>
    <property type="evidence" value="ECO:0007669"/>
    <property type="project" value="UniProtKB-EC"/>
</dbReference>
<dbReference type="PROSITE" id="PS51085">
    <property type="entry name" value="2FE2S_FER_2"/>
    <property type="match status" value="1"/>
</dbReference>
<evidence type="ECO:0000256" key="8">
    <source>
        <dbReference type="ARBA" id="ARBA00023002"/>
    </source>
</evidence>
<dbReference type="Gene3D" id="2.40.30.10">
    <property type="entry name" value="Translation factors"/>
    <property type="match status" value="1"/>
</dbReference>
<dbReference type="InterPro" id="IPR001041">
    <property type="entry name" value="2Fe-2S_ferredoxin-type"/>
</dbReference>
<dbReference type="KEGG" id="toy:FO059_14025"/>
<dbReference type="EC" id="1.14.15.30" evidence="15"/>
<evidence type="ECO:0000259" key="20">
    <source>
        <dbReference type="PROSITE" id="PS51085"/>
    </source>
</evidence>
<dbReference type="Proteomes" id="UP000317344">
    <property type="component" value="Chromosome"/>
</dbReference>
<organism evidence="22 23">
    <name type="scientific">Tomitella fengzijianii</name>
    <dbReference type="NCBI Taxonomy" id="2597660"/>
    <lineage>
        <taxon>Bacteria</taxon>
        <taxon>Bacillati</taxon>
        <taxon>Actinomycetota</taxon>
        <taxon>Actinomycetes</taxon>
        <taxon>Mycobacteriales</taxon>
        <taxon>Tomitella</taxon>
    </lineage>
</organism>
<dbReference type="SUPFAM" id="SSF54292">
    <property type="entry name" value="2Fe-2S ferredoxin-like"/>
    <property type="match status" value="1"/>
</dbReference>
<evidence type="ECO:0000256" key="11">
    <source>
        <dbReference type="ARBA" id="ARBA00023166"/>
    </source>
</evidence>
<comment type="catalytic activity">
    <reaction evidence="14">
        <text>androsta-1,4-diene-3,17-dione + 2 reduced [2Fe-2S]-[ferredoxin] + O2 + 2 H(+) = 9alpha-hydroxyandrosta-1,4-diene-3,17-dione + 2 oxidized [2Fe-2S]-[ferredoxin] + H2O</text>
        <dbReference type="Rhea" id="RHEA:32199"/>
        <dbReference type="Rhea" id="RHEA-COMP:10000"/>
        <dbReference type="Rhea" id="RHEA-COMP:10001"/>
        <dbReference type="ChEBI" id="CHEBI:15377"/>
        <dbReference type="ChEBI" id="CHEBI:15378"/>
        <dbReference type="ChEBI" id="CHEBI:15379"/>
        <dbReference type="ChEBI" id="CHEBI:33737"/>
        <dbReference type="ChEBI" id="CHEBI:33738"/>
        <dbReference type="ChEBI" id="CHEBI:40799"/>
        <dbReference type="ChEBI" id="CHEBI:63641"/>
        <dbReference type="EC" id="1.14.15.30"/>
    </reaction>
</comment>
<evidence type="ECO:0000256" key="1">
    <source>
        <dbReference type="ARBA" id="ARBA00001974"/>
    </source>
</evidence>
<evidence type="ECO:0000256" key="17">
    <source>
        <dbReference type="ARBA" id="ARBA00078495"/>
    </source>
</evidence>
<reference evidence="22 23" key="1">
    <citation type="submission" date="2019-07" db="EMBL/GenBank/DDBJ databases">
        <title>Tomitella cavernea sp. nov., an actinomycete isolated from soil.</title>
        <authorList>
            <person name="Cheng J."/>
        </authorList>
    </citation>
    <scope>NUCLEOTIDE SEQUENCE [LARGE SCALE GENOMIC DNA]</scope>
    <source>
        <strain evidence="22 23">HY188</strain>
    </source>
</reference>
<keyword evidence="2" id="KW-0153">Cholesterol metabolism</keyword>
<keyword evidence="4" id="KW-0001">2Fe-2S</keyword>
<evidence type="ECO:0000256" key="6">
    <source>
        <dbReference type="ARBA" id="ARBA00022827"/>
    </source>
</evidence>
<keyword evidence="3" id="KW-0285">Flavoprotein</keyword>
<dbReference type="Pfam" id="PF00970">
    <property type="entry name" value="FAD_binding_6"/>
    <property type="match status" value="1"/>
</dbReference>
<evidence type="ECO:0000313" key="22">
    <source>
        <dbReference type="EMBL" id="QDQ98225.1"/>
    </source>
</evidence>
<dbReference type="InterPro" id="IPR017938">
    <property type="entry name" value="Riboflavin_synthase-like_b-brl"/>
</dbReference>
<dbReference type="SUPFAM" id="SSF52343">
    <property type="entry name" value="Ferredoxin reductase-like, C-terminal NADP-linked domain"/>
    <property type="match status" value="1"/>
</dbReference>
<dbReference type="InterPro" id="IPR012675">
    <property type="entry name" value="Beta-grasp_dom_sf"/>
</dbReference>
<evidence type="ECO:0000256" key="9">
    <source>
        <dbReference type="ARBA" id="ARBA00023004"/>
    </source>
</evidence>
<dbReference type="InterPro" id="IPR001433">
    <property type="entry name" value="OxRdtase_FAD/NAD-bd"/>
</dbReference>
<dbReference type="GO" id="GO:0071949">
    <property type="term" value="F:FAD binding"/>
    <property type="evidence" value="ECO:0007669"/>
    <property type="project" value="UniProtKB-ARBA"/>
</dbReference>
<protein>
    <recommendedName>
        <fullName evidence="16">3-ketosteroid-9-alpha-monooxygenase, ferredoxin reductase component</fullName>
        <ecNumber evidence="15">1.14.15.30</ecNumber>
    </recommendedName>
    <alternativeName>
        <fullName evidence="17">3-ketosteroid-9-alpha-hydroxylase, ferredoxin reductase component</fullName>
    </alternativeName>
    <alternativeName>
        <fullName evidence="18">Androsta-1,4-diene-3,17-dione 9-alpha-hydroxylase</fullName>
    </alternativeName>
    <alternativeName>
        <fullName evidence="13">Rieske-type oxygenase</fullName>
    </alternativeName>
</protein>
<evidence type="ECO:0000256" key="12">
    <source>
        <dbReference type="ARBA" id="ARBA00023221"/>
    </source>
</evidence>
<keyword evidence="9" id="KW-0408">Iron</keyword>
<evidence type="ECO:0000256" key="3">
    <source>
        <dbReference type="ARBA" id="ARBA00022630"/>
    </source>
</evidence>
<dbReference type="PRINTS" id="PR00410">
    <property type="entry name" value="PHEHYDRXLASE"/>
</dbReference>
<evidence type="ECO:0000256" key="7">
    <source>
        <dbReference type="ARBA" id="ARBA00022963"/>
    </source>
</evidence>
<dbReference type="RefSeq" id="WP_143909632.1">
    <property type="nucleotide sequence ID" value="NZ_CP041765.1"/>
</dbReference>
<evidence type="ECO:0000256" key="2">
    <source>
        <dbReference type="ARBA" id="ARBA00022548"/>
    </source>
</evidence>
<dbReference type="SUPFAM" id="SSF63380">
    <property type="entry name" value="Riboflavin synthase domain-like"/>
    <property type="match status" value="1"/>
</dbReference>
<accession>A0A516X585</accession>
<evidence type="ECO:0000256" key="19">
    <source>
        <dbReference type="SAM" id="MobiDB-lite"/>
    </source>
</evidence>
<dbReference type="EMBL" id="CP041765">
    <property type="protein sequence ID" value="QDQ98225.1"/>
    <property type="molecule type" value="Genomic_DNA"/>
</dbReference>
<dbReference type="PROSITE" id="PS00197">
    <property type="entry name" value="2FE2S_FER_1"/>
    <property type="match status" value="1"/>
</dbReference>
<keyword evidence="10" id="KW-0411">Iron-sulfur</keyword>
<keyword evidence="6" id="KW-0274">FAD</keyword>
<keyword evidence="5" id="KW-0479">Metal-binding</keyword>
<keyword evidence="12" id="KW-0753">Steroid metabolism</keyword>
<dbReference type="PANTHER" id="PTHR47354:SF8">
    <property type="entry name" value="1,2-PHENYLACETYL-COA EPOXIDASE, SUBUNIT E"/>
    <property type="match status" value="1"/>
</dbReference>
<evidence type="ECO:0000259" key="21">
    <source>
        <dbReference type="PROSITE" id="PS51384"/>
    </source>
</evidence>
<dbReference type="PROSITE" id="PS51384">
    <property type="entry name" value="FAD_FR"/>
    <property type="match status" value="1"/>
</dbReference>
<evidence type="ECO:0000313" key="23">
    <source>
        <dbReference type="Proteomes" id="UP000317344"/>
    </source>
</evidence>
<proteinExistence type="predicted"/>
<evidence type="ECO:0000256" key="10">
    <source>
        <dbReference type="ARBA" id="ARBA00023014"/>
    </source>
</evidence>
<feature type="domain" description="2Fe-2S ferredoxin-type" evidence="20">
    <location>
        <begin position="293"/>
        <end position="382"/>
    </location>
</feature>
<reference evidence="22 23" key="2">
    <citation type="submission" date="2019-07" db="EMBL/GenBank/DDBJ databases">
        <authorList>
            <person name="Huang Y."/>
        </authorList>
    </citation>
    <scope>NUCLEOTIDE SEQUENCE [LARGE SCALE GENOMIC DNA]</scope>
    <source>
        <strain evidence="22 23">HY188</strain>
    </source>
</reference>
<dbReference type="AlphaFoldDB" id="A0A516X585"/>
<evidence type="ECO:0000256" key="15">
    <source>
        <dbReference type="ARBA" id="ARBA00066793"/>
    </source>
</evidence>
<feature type="region of interest" description="Disordered" evidence="19">
    <location>
        <begin position="1"/>
        <end position="30"/>
    </location>
</feature>
<dbReference type="OrthoDB" id="9796486at2"/>
<dbReference type="InterPro" id="IPR039261">
    <property type="entry name" value="FNR_nucleotide-bd"/>
</dbReference>
<evidence type="ECO:0000256" key="13">
    <source>
        <dbReference type="ARBA" id="ARBA00030944"/>
    </source>
</evidence>
<keyword evidence="12" id="KW-0443">Lipid metabolism</keyword>
<dbReference type="InterPro" id="IPR017927">
    <property type="entry name" value="FAD-bd_FR_type"/>
</dbReference>
<evidence type="ECO:0000256" key="5">
    <source>
        <dbReference type="ARBA" id="ARBA00022723"/>
    </source>
</evidence>
<sequence>MPEAQPPNSDPNTDDAGSDDAGSGSGVRTAAAGNGLVGSHVHSLSLARVIAETDDARSLVFDVPAELAKRFGYSPGQFLTLRIPSDLTGSVARSYSLSSSPYTDDQLTVTVKRTADGYASNWLCDNAAAGMQVDVLQPSGMFVPKDLDHDLLLIAAGSGITPVMSILKSALQEGSADVTLIYANRDENSVIFADRLRELSEQYPGRLTVLHWLQTLQGLPSRATIAALAKPFEDRDAFICGPGPFMSAVEGALKEDLAMPHARVHIEVFQSIEGDPFAEIVVEESDEDSTDNATVEVTLDGENYEYSWPRNTKLLDLLLSKGLDAPFSCREGACSACACMVLEGDVEMITNEVLEPEDIEEGIYLGCQSLPKSDHVKVSYDE</sequence>
<keyword evidence="11" id="KW-1207">Sterol metabolism</keyword>
<evidence type="ECO:0000256" key="4">
    <source>
        <dbReference type="ARBA" id="ARBA00022714"/>
    </source>
</evidence>
<dbReference type="PANTHER" id="PTHR47354">
    <property type="entry name" value="NADH OXIDOREDUCTASE HCR"/>
    <property type="match status" value="1"/>
</dbReference>
<dbReference type="Gene3D" id="3.40.50.80">
    <property type="entry name" value="Nucleotide-binding domain of ferredoxin-NADP reductase (FNR) module"/>
    <property type="match status" value="1"/>
</dbReference>
<evidence type="ECO:0000256" key="18">
    <source>
        <dbReference type="ARBA" id="ARBA00079721"/>
    </source>
</evidence>
<dbReference type="GO" id="GO:0046872">
    <property type="term" value="F:metal ion binding"/>
    <property type="evidence" value="ECO:0007669"/>
    <property type="project" value="UniProtKB-KW"/>
</dbReference>
<dbReference type="CDD" id="cd00207">
    <property type="entry name" value="fer2"/>
    <property type="match status" value="1"/>
</dbReference>
<dbReference type="Pfam" id="PF00175">
    <property type="entry name" value="NAD_binding_1"/>
    <property type="match status" value="1"/>
</dbReference>
<keyword evidence="8" id="KW-0560">Oxidoreductase</keyword>
<dbReference type="GO" id="GO:0016042">
    <property type="term" value="P:lipid catabolic process"/>
    <property type="evidence" value="ECO:0007669"/>
    <property type="project" value="UniProtKB-KW"/>
</dbReference>
<dbReference type="Pfam" id="PF00111">
    <property type="entry name" value="Fer2"/>
    <property type="match status" value="1"/>
</dbReference>
<keyword evidence="7" id="KW-0442">Lipid degradation</keyword>
<dbReference type="InterPro" id="IPR050415">
    <property type="entry name" value="MRET"/>
</dbReference>
<evidence type="ECO:0000256" key="16">
    <source>
        <dbReference type="ARBA" id="ARBA00071689"/>
    </source>
</evidence>
<dbReference type="InterPro" id="IPR036010">
    <property type="entry name" value="2Fe-2S_ferredoxin-like_sf"/>
</dbReference>
<dbReference type="InterPro" id="IPR006058">
    <property type="entry name" value="2Fe2S_fd_BS"/>
</dbReference>